<comment type="caution">
    <text evidence="1">The sequence shown here is derived from an EMBL/GenBank/DDBJ whole genome shotgun (WGS) entry which is preliminary data.</text>
</comment>
<dbReference type="EMBL" id="JAGIOF010000001">
    <property type="protein sequence ID" value="MBP2386109.1"/>
    <property type="molecule type" value="Genomic_DNA"/>
</dbReference>
<reference evidence="1 2" key="1">
    <citation type="submission" date="2021-03" db="EMBL/GenBank/DDBJ databases">
        <title>Sequencing the genomes of 1000 actinobacteria strains.</title>
        <authorList>
            <person name="Klenk H.-P."/>
        </authorList>
    </citation>
    <scope>NUCLEOTIDE SEQUENCE [LARGE SCALE GENOMIC DNA]</scope>
    <source>
        <strain evidence="1 2">DSM 15797</strain>
    </source>
</reference>
<proteinExistence type="predicted"/>
<sequence length="121" mass="12673">MSTQTSTLPSGYAEPRMLGQDMAAAILGLRELMGRLATVPLDAAASAIMLGLLEQGHRAIAYGQLVATFDADAAQIHQLDPASAQQIDDLVADPQSLADGTAYIPPEIMCQGMAPHRNTVA</sequence>
<protein>
    <submittedName>
        <fullName evidence="1">Uncharacterized protein</fullName>
    </submittedName>
</protein>
<accession>A0ABS4XEK3</accession>
<gene>
    <name evidence="1" type="ORF">JOF47_001620</name>
</gene>
<dbReference type="Proteomes" id="UP001296993">
    <property type="component" value="Unassembled WGS sequence"/>
</dbReference>
<evidence type="ECO:0000313" key="1">
    <source>
        <dbReference type="EMBL" id="MBP2386109.1"/>
    </source>
</evidence>
<dbReference type="RefSeq" id="WP_209997072.1">
    <property type="nucleotide sequence ID" value="NZ_BAAAJY010000003.1"/>
</dbReference>
<evidence type="ECO:0000313" key="2">
    <source>
        <dbReference type="Proteomes" id="UP001296993"/>
    </source>
</evidence>
<organism evidence="1 2">
    <name type="scientific">Paeniglutamicibacter kerguelensis</name>
    <dbReference type="NCBI Taxonomy" id="254788"/>
    <lineage>
        <taxon>Bacteria</taxon>
        <taxon>Bacillati</taxon>
        <taxon>Actinomycetota</taxon>
        <taxon>Actinomycetes</taxon>
        <taxon>Micrococcales</taxon>
        <taxon>Micrococcaceae</taxon>
        <taxon>Paeniglutamicibacter</taxon>
    </lineage>
</organism>
<keyword evidence="2" id="KW-1185">Reference proteome</keyword>
<name>A0ABS4XEK3_9MICC</name>